<dbReference type="GO" id="GO:0005737">
    <property type="term" value="C:cytoplasm"/>
    <property type="evidence" value="ECO:0007669"/>
    <property type="project" value="TreeGrafter"/>
</dbReference>
<organism evidence="3">
    <name type="scientific">hydrothermal vent metagenome</name>
    <dbReference type="NCBI Taxonomy" id="652676"/>
    <lineage>
        <taxon>unclassified sequences</taxon>
        <taxon>metagenomes</taxon>
        <taxon>ecological metagenomes</taxon>
    </lineage>
</organism>
<dbReference type="InterPro" id="IPR001498">
    <property type="entry name" value="Impact_N"/>
</dbReference>
<dbReference type="PANTHER" id="PTHR16301:SF20">
    <property type="entry name" value="IMPACT FAMILY MEMBER YIGZ"/>
    <property type="match status" value="1"/>
</dbReference>
<dbReference type="InterPro" id="IPR036956">
    <property type="entry name" value="Impact_N_sf"/>
</dbReference>
<protein>
    <submittedName>
        <fullName evidence="3">FIG000605: protein co-occurring with transport systems (COG1739)</fullName>
    </submittedName>
</protein>
<dbReference type="AlphaFoldDB" id="A0A1W1BM46"/>
<dbReference type="Gene3D" id="3.30.230.30">
    <property type="entry name" value="Impact, N-terminal domain"/>
    <property type="match status" value="1"/>
</dbReference>
<evidence type="ECO:0000256" key="1">
    <source>
        <dbReference type="ARBA" id="ARBA00007665"/>
    </source>
</evidence>
<evidence type="ECO:0000259" key="2">
    <source>
        <dbReference type="Pfam" id="PF01205"/>
    </source>
</evidence>
<comment type="similarity">
    <text evidence="1">Belongs to the IMPACT family.</text>
</comment>
<gene>
    <name evidence="3" type="ORF">MNB_SM-7-178</name>
</gene>
<sequence>MFIINKESFYTYEIKRSKFITHIMPFKCFTKRLEELKLQHPKARHFVTSSRYLNNLNQIIESFSDDGEPKGTAGKPSLHVLQGHDLINIASITIRYFGGIKLGTGGLVRAYSDALNLAIDQADLILYQKEECLSFEVAYENLRFVEYTLQKLDIKNVEKRFDTLVHFKVIASKELLENLYSSIKDFTTKL</sequence>
<dbReference type="EMBL" id="FPHB01000024">
    <property type="protein sequence ID" value="SFV54618.1"/>
    <property type="molecule type" value="Genomic_DNA"/>
</dbReference>
<reference evidence="3" key="1">
    <citation type="submission" date="2016-10" db="EMBL/GenBank/DDBJ databases">
        <authorList>
            <person name="de Groot N.N."/>
        </authorList>
    </citation>
    <scope>NUCLEOTIDE SEQUENCE</scope>
</reference>
<accession>A0A1W1BM46</accession>
<dbReference type="InterPro" id="IPR023582">
    <property type="entry name" value="Impact"/>
</dbReference>
<evidence type="ECO:0000313" key="3">
    <source>
        <dbReference type="EMBL" id="SFV54618.1"/>
    </source>
</evidence>
<dbReference type="PANTHER" id="PTHR16301">
    <property type="entry name" value="IMPACT-RELATED"/>
    <property type="match status" value="1"/>
</dbReference>
<feature type="domain" description="Impact N-terminal" evidence="2">
    <location>
        <begin position="15"/>
        <end position="118"/>
    </location>
</feature>
<proteinExistence type="inferred from homology"/>
<name>A0A1W1BM46_9ZZZZ</name>
<dbReference type="InterPro" id="IPR020568">
    <property type="entry name" value="Ribosomal_Su5_D2-typ_SF"/>
</dbReference>
<dbReference type="Pfam" id="PF01205">
    <property type="entry name" value="Impact_N"/>
    <property type="match status" value="1"/>
</dbReference>
<dbReference type="GO" id="GO:0006446">
    <property type="term" value="P:regulation of translational initiation"/>
    <property type="evidence" value="ECO:0007669"/>
    <property type="project" value="TreeGrafter"/>
</dbReference>
<dbReference type="SUPFAM" id="SSF54211">
    <property type="entry name" value="Ribosomal protein S5 domain 2-like"/>
    <property type="match status" value="1"/>
</dbReference>